<keyword evidence="6" id="KW-1185">Reference proteome</keyword>
<evidence type="ECO:0000256" key="3">
    <source>
        <dbReference type="RuleBase" id="RU361235"/>
    </source>
</evidence>
<dbReference type="PROSITE" id="PS00122">
    <property type="entry name" value="CARBOXYLESTERASE_B_1"/>
    <property type="match status" value="1"/>
</dbReference>
<dbReference type="GO" id="GO:0016787">
    <property type="term" value="F:hydrolase activity"/>
    <property type="evidence" value="ECO:0007669"/>
    <property type="project" value="UniProtKB-KW"/>
</dbReference>
<dbReference type="InterPro" id="IPR002018">
    <property type="entry name" value="CarbesteraseB"/>
</dbReference>
<name>A0A3S3ZR37_9NOCA</name>
<dbReference type="OrthoDB" id="3199405at2"/>
<feature type="domain" description="Carboxylesterase type B" evidence="4">
    <location>
        <begin position="10"/>
        <end position="485"/>
    </location>
</feature>
<comment type="similarity">
    <text evidence="1 3">Belongs to the type-B carboxylesterase/lipase family.</text>
</comment>
<comment type="caution">
    <text evidence="5">The sequence shown here is derived from an EMBL/GenBank/DDBJ whole genome shotgun (WGS) entry which is preliminary data.</text>
</comment>
<dbReference type="AlphaFoldDB" id="A0A3S3ZR37"/>
<evidence type="ECO:0000256" key="1">
    <source>
        <dbReference type="ARBA" id="ARBA00005964"/>
    </source>
</evidence>
<keyword evidence="2 3" id="KW-0378">Hydrolase</keyword>
<dbReference type="Pfam" id="PF00135">
    <property type="entry name" value="COesterase"/>
    <property type="match status" value="1"/>
</dbReference>
<dbReference type="RefSeq" id="WP_127945497.1">
    <property type="nucleotide sequence ID" value="NZ_RKLN01000001.1"/>
</dbReference>
<dbReference type="PANTHER" id="PTHR11559">
    <property type="entry name" value="CARBOXYLESTERASE"/>
    <property type="match status" value="1"/>
</dbReference>
<organism evidence="5 6">
    <name type="scientific">Rhodococcus spongiicola</name>
    <dbReference type="NCBI Taxonomy" id="2487352"/>
    <lineage>
        <taxon>Bacteria</taxon>
        <taxon>Bacillati</taxon>
        <taxon>Actinomycetota</taxon>
        <taxon>Actinomycetes</taxon>
        <taxon>Mycobacteriales</taxon>
        <taxon>Nocardiaceae</taxon>
        <taxon>Rhodococcus</taxon>
    </lineage>
</organism>
<dbReference type="SUPFAM" id="SSF53474">
    <property type="entry name" value="alpha/beta-Hydrolases"/>
    <property type="match status" value="1"/>
</dbReference>
<evidence type="ECO:0000313" key="5">
    <source>
        <dbReference type="EMBL" id="RVW06352.1"/>
    </source>
</evidence>
<accession>A0A3S3ZR37</accession>
<evidence type="ECO:0000259" key="4">
    <source>
        <dbReference type="Pfam" id="PF00135"/>
    </source>
</evidence>
<evidence type="ECO:0000313" key="6">
    <source>
        <dbReference type="Proteomes" id="UP000284333"/>
    </source>
</evidence>
<proteinExistence type="inferred from homology"/>
<dbReference type="Proteomes" id="UP000284333">
    <property type="component" value="Unassembled WGS sequence"/>
</dbReference>
<dbReference type="EMBL" id="RKLN01000001">
    <property type="protein sequence ID" value="RVW06352.1"/>
    <property type="molecule type" value="Genomic_DNA"/>
</dbReference>
<dbReference type="PROSITE" id="PS00941">
    <property type="entry name" value="CARBOXYLESTERASE_B_2"/>
    <property type="match status" value="1"/>
</dbReference>
<protein>
    <recommendedName>
        <fullName evidence="3">Carboxylic ester hydrolase</fullName>
        <ecNumber evidence="3">3.1.1.-</ecNumber>
    </recommendedName>
</protein>
<dbReference type="EC" id="3.1.1.-" evidence="3"/>
<sequence length="493" mass="54152">MSGNDTDVDVTLVEGVVRGRRLPDLLSWRGIPYAKPPVGRLRLRAPESVTPWTGVFDATAFGSAAPQRNRNGDEDCLTLNVLRPSSQSDAARPVLVWIHGGAHMTGTASAPVYSGASLVRRGDVVFVSLNYRLGALGYLDFREFSTPERPFEVNVGLRDQIAALEWVQRNIAEFGGDPSNVTIVGESAGANAVLTLMSTPATEGLFARGIAQSPPSAATNGTELAARWAREFLDVAGVTTSEANAFLAEADPELLVHTAAKLSARGADEAPGVRVFAPVADGALLPEPPLWAFEAGREHRVPLLVGTNAHEGRIFPWFLDILPTSRHRIEKMFVETDPEIKARVINAYPGYPGRRAALDLGGDVVFWVPTLRFAQAHAQHSDTFMYRYDFMPRLMRLLGLGATHATDLVPVFGARTPFARALTALGGRRGMRAVTDTMQGHWLSFARTGHPLDTWPRYSPDRRETLIIDETCRIESDPRRRRREAWLGFQHRH</sequence>
<dbReference type="InterPro" id="IPR029058">
    <property type="entry name" value="AB_hydrolase_fold"/>
</dbReference>
<dbReference type="InterPro" id="IPR050309">
    <property type="entry name" value="Type-B_Carboxylest/Lipase"/>
</dbReference>
<evidence type="ECO:0000256" key="2">
    <source>
        <dbReference type="ARBA" id="ARBA00022801"/>
    </source>
</evidence>
<gene>
    <name evidence="5" type="ORF">EF834_02640</name>
</gene>
<dbReference type="Gene3D" id="3.40.50.1820">
    <property type="entry name" value="alpha/beta hydrolase"/>
    <property type="match status" value="1"/>
</dbReference>
<dbReference type="InterPro" id="IPR019819">
    <property type="entry name" value="Carboxylesterase_B_CS"/>
</dbReference>
<dbReference type="InterPro" id="IPR019826">
    <property type="entry name" value="Carboxylesterase_B_AS"/>
</dbReference>
<reference evidence="5 6" key="1">
    <citation type="submission" date="2018-11" db="EMBL/GenBank/DDBJ databases">
        <title>Rhodococcus spongicola sp. nov. and Rhodococcus xishaensis sp. nov. from marine sponges.</title>
        <authorList>
            <person name="Li L."/>
            <person name="Lin H.W."/>
        </authorList>
    </citation>
    <scope>NUCLEOTIDE SEQUENCE [LARGE SCALE GENOMIC DNA]</scope>
    <source>
        <strain evidence="5 6">LHW50502</strain>
    </source>
</reference>